<sequence length="455" mass="49551">MHSSGSNGTSDPIKLQPSREDVGPEPDPDPVFEMVVLGSGGGPLETDCSGYLVKPASGRWEDGILALEGGSGIGALTNLLRMHEADELFPNVDFPETHNSPILKAAYIFSFLSCYLITHAHLDHAVSLILLSGSVPSKQRRISRLLFNHDHVNASEATADETVPPVPARIPVYATQETLDNLAAAYGGGLWPELGAWATAEELMHSGRRKRRRTQELTGVGPKFYPLATEKGRKHTHLNAQLPISTLVFPVSHGQTSQGPYSSSATFIRYDPSLMPSRPPSRRTSHSMSNSQDDIEMDSSFMGSAGREFLFFGDVESEWRADHEMDVDKDGGAVAGAYNRAIWEQAAVSFAEGRLAGVFLECSYDSTRPAIIMFGHLSPPGIMYELKTLASFVGGESRPLEGLKIFITHVKEFLVPHRSGVSARELIQIELDALEAENQLGVTFNVISPGDRLLI</sequence>
<evidence type="ECO:0008006" key="4">
    <source>
        <dbReference type="Google" id="ProtNLM"/>
    </source>
</evidence>
<dbReference type="RefSeq" id="XP_060458631.1">
    <property type="nucleotide sequence ID" value="XM_060602215.1"/>
</dbReference>
<organism evidence="2 3">
    <name type="scientific">Cutaneotrichosporon cavernicola</name>
    <dbReference type="NCBI Taxonomy" id="279322"/>
    <lineage>
        <taxon>Eukaryota</taxon>
        <taxon>Fungi</taxon>
        <taxon>Dikarya</taxon>
        <taxon>Basidiomycota</taxon>
        <taxon>Agaricomycotina</taxon>
        <taxon>Tremellomycetes</taxon>
        <taxon>Trichosporonales</taxon>
        <taxon>Trichosporonaceae</taxon>
        <taxon>Cutaneotrichosporon</taxon>
    </lineage>
</organism>
<accession>A0AA48L787</accession>
<dbReference type="PRINTS" id="PR00388">
    <property type="entry name" value="PDIESTERASE2"/>
</dbReference>
<dbReference type="GO" id="GO:0047555">
    <property type="term" value="F:3',5'-cyclic-GMP phosphodiesterase activity"/>
    <property type="evidence" value="ECO:0007669"/>
    <property type="project" value="TreeGrafter"/>
</dbReference>
<dbReference type="CDD" id="cd07735">
    <property type="entry name" value="class_II_PDE_MBL-fold"/>
    <property type="match status" value="1"/>
</dbReference>
<evidence type="ECO:0000313" key="3">
    <source>
        <dbReference type="Proteomes" id="UP001233271"/>
    </source>
</evidence>
<dbReference type="KEGG" id="ccac:CcaHIS019_0509940"/>
<protein>
    <recommendedName>
        <fullName evidence="4">Cyclic-AMP phosphodiesterase</fullName>
    </recommendedName>
</protein>
<feature type="region of interest" description="Disordered" evidence="1">
    <location>
        <begin position="1"/>
        <end position="28"/>
    </location>
</feature>
<keyword evidence="3" id="KW-1185">Reference proteome</keyword>
<gene>
    <name evidence="2" type="primary">PDE1</name>
    <name evidence="2" type="ORF">CcaverHIS019_0509940</name>
</gene>
<dbReference type="EMBL" id="AP028216">
    <property type="protein sequence ID" value="BEI93366.1"/>
    <property type="molecule type" value="Genomic_DNA"/>
</dbReference>
<proteinExistence type="predicted"/>
<evidence type="ECO:0000313" key="2">
    <source>
        <dbReference type="EMBL" id="BEI93366.1"/>
    </source>
</evidence>
<name>A0AA48L787_9TREE</name>
<dbReference type="GO" id="GO:0006198">
    <property type="term" value="P:cAMP catabolic process"/>
    <property type="evidence" value="ECO:0007669"/>
    <property type="project" value="InterPro"/>
</dbReference>
<dbReference type="GO" id="GO:0004115">
    <property type="term" value="F:3',5'-cyclic-AMP phosphodiesterase activity"/>
    <property type="evidence" value="ECO:0007669"/>
    <property type="project" value="InterPro"/>
</dbReference>
<dbReference type="PANTHER" id="PTHR28283:SF1">
    <property type="entry name" value="3',5'-CYCLIC-NUCLEOTIDE PHOSPHODIESTERASE 1"/>
    <property type="match status" value="1"/>
</dbReference>
<feature type="compositionally biased region" description="Polar residues" evidence="1">
    <location>
        <begin position="1"/>
        <end position="10"/>
    </location>
</feature>
<dbReference type="InterPro" id="IPR000396">
    <property type="entry name" value="Pdiesterase2"/>
</dbReference>
<dbReference type="Proteomes" id="UP001233271">
    <property type="component" value="Chromosome 5"/>
</dbReference>
<evidence type="ECO:0000256" key="1">
    <source>
        <dbReference type="SAM" id="MobiDB-lite"/>
    </source>
</evidence>
<dbReference type="PANTHER" id="PTHR28283">
    <property type="entry name" value="3',5'-CYCLIC-NUCLEOTIDE PHOSPHODIESTERASE 1"/>
    <property type="match status" value="1"/>
</dbReference>
<dbReference type="Pfam" id="PF02112">
    <property type="entry name" value="PDEase_II"/>
    <property type="match status" value="1"/>
</dbReference>
<dbReference type="GeneID" id="85497236"/>
<dbReference type="GO" id="GO:1902660">
    <property type="term" value="P:negative regulation of glucose mediated signaling pathway"/>
    <property type="evidence" value="ECO:0007669"/>
    <property type="project" value="TreeGrafter"/>
</dbReference>
<reference evidence="2" key="1">
    <citation type="journal article" date="2023" name="BMC Genomics">
        <title>Chromosome-level genome assemblies of Cutaneotrichosporon spp. (Trichosporonales, Basidiomycota) reveal imbalanced evolution between nucleotide sequences and chromosome synteny.</title>
        <authorList>
            <person name="Kobayashi Y."/>
            <person name="Kayamori A."/>
            <person name="Aoki K."/>
            <person name="Shiwa Y."/>
            <person name="Matsutani M."/>
            <person name="Fujita N."/>
            <person name="Sugita T."/>
            <person name="Iwasaki W."/>
            <person name="Tanaka N."/>
            <person name="Takashima M."/>
        </authorList>
    </citation>
    <scope>NUCLEOTIDE SEQUENCE</scope>
    <source>
        <strain evidence="2">HIS019</strain>
    </source>
</reference>
<dbReference type="AlphaFoldDB" id="A0AA48L787"/>